<protein>
    <submittedName>
        <fullName evidence="2">Uncharacterized protein</fullName>
    </submittedName>
</protein>
<keyword evidence="3" id="KW-1185">Reference proteome</keyword>
<evidence type="ECO:0000313" key="2">
    <source>
        <dbReference type="EMBL" id="RZT87496.1"/>
    </source>
</evidence>
<comment type="caution">
    <text evidence="2">The sequence shown here is derived from an EMBL/GenBank/DDBJ whole genome shotgun (WGS) entry which is preliminary data.</text>
</comment>
<dbReference type="Proteomes" id="UP000291591">
    <property type="component" value="Unassembled WGS sequence"/>
</dbReference>
<reference evidence="2 3" key="1">
    <citation type="submission" date="2019-02" db="EMBL/GenBank/DDBJ databases">
        <title>Sequencing the genomes of 1000 actinobacteria strains.</title>
        <authorList>
            <person name="Klenk H.-P."/>
        </authorList>
    </citation>
    <scope>NUCLEOTIDE SEQUENCE [LARGE SCALE GENOMIC DNA]</scope>
    <source>
        <strain evidence="2 3">DSM 45779</strain>
    </source>
</reference>
<dbReference type="EMBL" id="SHKL01000001">
    <property type="protein sequence ID" value="RZT87496.1"/>
    <property type="molecule type" value="Genomic_DNA"/>
</dbReference>
<name>A0A4Q7UZR6_PSEST</name>
<dbReference type="AlphaFoldDB" id="A0A4Q7UZR6"/>
<evidence type="ECO:0000256" key="1">
    <source>
        <dbReference type="SAM" id="MobiDB-lite"/>
    </source>
</evidence>
<accession>A0A4Q7UZR6</accession>
<sequence>MTGPHMEISPNRVALVDGDGTVIHTIAEGMADRPPMGGSCECCDRAESLAAENSRLRSDLDTYRSTRTLGGPPRPATPGWRNAASRGPRQAGWDGTTEEET</sequence>
<gene>
    <name evidence="2" type="ORF">EV383_4421</name>
</gene>
<feature type="region of interest" description="Disordered" evidence="1">
    <location>
        <begin position="53"/>
        <end position="101"/>
    </location>
</feature>
<organism evidence="2 3">
    <name type="scientific">Pseudonocardia sediminis</name>
    <dbReference type="NCBI Taxonomy" id="1397368"/>
    <lineage>
        <taxon>Bacteria</taxon>
        <taxon>Bacillati</taxon>
        <taxon>Actinomycetota</taxon>
        <taxon>Actinomycetes</taxon>
        <taxon>Pseudonocardiales</taxon>
        <taxon>Pseudonocardiaceae</taxon>
        <taxon>Pseudonocardia</taxon>
    </lineage>
</organism>
<feature type="compositionally biased region" description="Basic and acidic residues" evidence="1">
    <location>
        <begin position="54"/>
        <end position="64"/>
    </location>
</feature>
<evidence type="ECO:0000313" key="3">
    <source>
        <dbReference type="Proteomes" id="UP000291591"/>
    </source>
</evidence>
<proteinExistence type="predicted"/>